<evidence type="ECO:0000313" key="2">
    <source>
        <dbReference type="EMBL" id="OUN03629.1"/>
    </source>
</evidence>
<dbReference type="eggNOG" id="ENOG5030V1H">
    <property type="taxonomic scope" value="Bacteria"/>
</dbReference>
<feature type="signal peptide" evidence="1">
    <location>
        <begin position="1"/>
        <end position="19"/>
    </location>
</feature>
<evidence type="ECO:0000313" key="3">
    <source>
        <dbReference type="Proteomes" id="UP000195772"/>
    </source>
</evidence>
<evidence type="ECO:0000256" key="1">
    <source>
        <dbReference type="SAM" id="SignalP"/>
    </source>
</evidence>
<feature type="chain" id="PRO_5012937924" description="DUF4156 domain-containing protein" evidence="1">
    <location>
        <begin position="20"/>
        <end position="275"/>
    </location>
</feature>
<dbReference type="AlphaFoldDB" id="A0A1Y3R1Y5"/>
<evidence type="ECO:0008006" key="4">
    <source>
        <dbReference type="Google" id="ProtNLM"/>
    </source>
</evidence>
<sequence length="275" mass="30680">MKSILSFFALFAGIFAASAQVDTIYTHEGVIPCNITEITETAAKYQYPGESHSNSLSLNAVSKIVFRSGRVQEFAARTSFRRLSSPMEWEQVSIASVESEVQGLYKIDDVSSKAKGTTEFSNQERVKRRALDKMKMQAAILGGNVVYMVQMRSDGTKYNWLTGAGSTAETSLFGVAYSSQMPRLADVRKLVDGHTAFDVVEEVTMVNTDSRYSQDKMSEALTIDRVYDDSGLVMLEGSIKGIKEHTFRVTFCNESDFYIACKTRRGVFSYKVNVR</sequence>
<protein>
    <recommendedName>
        <fullName evidence="4">DUF4156 domain-containing protein</fullName>
    </recommendedName>
</protein>
<accession>A0A1Y3R1Y5</accession>
<organism evidence="2 3">
    <name type="scientific">Alistipes onderdonkii</name>
    <dbReference type="NCBI Taxonomy" id="328813"/>
    <lineage>
        <taxon>Bacteria</taxon>
        <taxon>Pseudomonadati</taxon>
        <taxon>Bacteroidota</taxon>
        <taxon>Bacteroidia</taxon>
        <taxon>Bacteroidales</taxon>
        <taxon>Rikenellaceae</taxon>
        <taxon>Alistipes</taxon>
    </lineage>
</organism>
<dbReference type="RefSeq" id="WP_087402254.1">
    <property type="nucleotide sequence ID" value="NZ_DAWDON010000019.1"/>
</dbReference>
<proteinExistence type="predicted"/>
<dbReference type="Proteomes" id="UP000195772">
    <property type="component" value="Unassembled WGS sequence"/>
</dbReference>
<keyword evidence="1" id="KW-0732">Signal</keyword>
<dbReference type="EMBL" id="NFHB01000004">
    <property type="protein sequence ID" value="OUN03629.1"/>
    <property type="molecule type" value="Genomic_DNA"/>
</dbReference>
<reference evidence="3" key="1">
    <citation type="submission" date="2017-04" db="EMBL/GenBank/DDBJ databases">
        <title>Function of individual gut microbiota members based on whole genome sequencing of pure cultures obtained from chicken caecum.</title>
        <authorList>
            <person name="Medvecky M."/>
            <person name="Cejkova D."/>
            <person name="Polansky O."/>
            <person name="Karasova D."/>
            <person name="Kubasova T."/>
            <person name="Cizek A."/>
            <person name="Rychlik I."/>
        </authorList>
    </citation>
    <scope>NUCLEOTIDE SEQUENCE [LARGE SCALE GENOMIC DNA]</scope>
    <source>
        <strain evidence="3">An90</strain>
    </source>
</reference>
<comment type="caution">
    <text evidence="2">The sequence shown here is derived from an EMBL/GenBank/DDBJ whole genome shotgun (WGS) entry which is preliminary data.</text>
</comment>
<dbReference type="OrthoDB" id="1007476at2"/>
<name>A0A1Y3R1Y5_9BACT</name>
<gene>
    <name evidence="2" type="ORF">B5G41_08050</name>
</gene>